<keyword evidence="3" id="KW-1185">Reference proteome</keyword>
<protein>
    <submittedName>
        <fullName evidence="2">DUF3280 domain-containing protein</fullName>
    </submittedName>
</protein>
<accession>A0ABS1WYH7</accession>
<sequence length="198" mass="21978">MALCTAYDRHMKTQMRKTGSNNRAAWVLSLGLSACAPAAIAADPGTRPELLVLDIELTGDLGGTEPSAEQTERLQLTSARLREYLSRSGLYEVVDPAPVQDHIDQLRSQHRYLHDCNGCDLEVGRELGADQVMVAWVHRISALILDLTYEIHDVASGQIAARKSFSFRGDNDASWTRAVDYMVRDLKESSERHAGEPR</sequence>
<gene>
    <name evidence="2" type="ORF">JM946_14930</name>
</gene>
<name>A0ABS1WYH7_9GAMM</name>
<dbReference type="InterPro" id="IPR021698">
    <property type="entry name" value="DUF3280"/>
</dbReference>
<organism evidence="2 3">
    <name type="scientific">Steroidobacter gossypii</name>
    <dbReference type="NCBI Taxonomy" id="2805490"/>
    <lineage>
        <taxon>Bacteria</taxon>
        <taxon>Pseudomonadati</taxon>
        <taxon>Pseudomonadota</taxon>
        <taxon>Gammaproteobacteria</taxon>
        <taxon>Steroidobacterales</taxon>
        <taxon>Steroidobacteraceae</taxon>
        <taxon>Steroidobacter</taxon>
    </lineage>
</organism>
<keyword evidence="1" id="KW-0732">Signal</keyword>
<evidence type="ECO:0000256" key="1">
    <source>
        <dbReference type="SAM" id="SignalP"/>
    </source>
</evidence>
<feature type="chain" id="PRO_5047446984" evidence="1">
    <location>
        <begin position="42"/>
        <end position="198"/>
    </location>
</feature>
<evidence type="ECO:0000313" key="2">
    <source>
        <dbReference type="EMBL" id="MBM0106025.1"/>
    </source>
</evidence>
<dbReference type="EMBL" id="JAEVLS010000003">
    <property type="protein sequence ID" value="MBM0106025.1"/>
    <property type="molecule type" value="Genomic_DNA"/>
</dbReference>
<feature type="signal peptide" evidence="1">
    <location>
        <begin position="1"/>
        <end position="41"/>
    </location>
</feature>
<proteinExistence type="predicted"/>
<dbReference type="RefSeq" id="WP_203168096.1">
    <property type="nucleotide sequence ID" value="NZ_JAEVLS010000003.1"/>
</dbReference>
<dbReference type="Pfam" id="PF11684">
    <property type="entry name" value="DUF3280"/>
    <property type="match status" value="1"/>
</dbReference>
<dbReference type="Proteomes" id="UP000661077">
    <property type="component" value="Unassembled WGS sequence"/>
</dbReference>
<evidence type="ECO:0000313" key="3">
    <source>
        <dbReference type="Proteomes" id="UP000661077"/>
    </source>
</evidence>
<comment type="caution">
    <text evidence="2">The sequence shown here is derived from an EMBL/GenBank/DDBJ whole genome shotgun (WGS) entry which is preliminary data.</text>
</comment>
<reference evidence="2 3" key="1">
    <citation type="journal article" date="2021" name="Int. J. Syst. Evol. Microbiol.">
        <title>Steroidobacter gossypii sp. nov., isolated from soil of cotton cropping field.</title>
        <authorList>
            <person name="Huang R."/>
            <person name="Yang S."/>
            <person name="Zhen C."/>
            <person name="Liu W."/>
        </authorList>
    </citation>
    <scope>NUCLEOTIDE SEQUENCE [LARGE SCALE GENOMIC DNA]</scope>
    <source>
        <strain evidence="2 3">S1-65</strain>
    </source>
</reference>